<reference evidence="1 2" key="1">
    <citation type="journal article" date="2024" name="G3 (Bethesda)">
        <title>Genome assembly of Hibiscus sabdariffa L. provides insights into metabolisms of medicinal natural products.</title>
        <authorList>
            <person name="Kim T."/>
        </authorList>
    </citation>
    <scope>NUCLEOTIDE SEQUENCE [LARGE SCALE GENOMIC DNA]</scope>
    <source>
        <strain evidence="1">TK-2024</strain>
        <tissue evidence="1">Old leaves</tissue>
    </source>
</reference>
<keyword evidence="2" id="KW-1185">Reference proteome</keyword>
<dbReference type="Proteomes" id="UP001396334">
    <property type="component" value="Unassembled WGS sequence"/>
</dbReference>
<evidence type="ECO:0000313" key="1">
    <source>
        <dbReference type="EMBL" id="KAK8478904.1"/>
    </source>
</evidence>
<name>A0ABR1ZEP9_9ROSI</name>
<evidence type="ECO:0000313" key="2">
    <source>
        <dbReference type="Proteomes" id="UP001396334"/>
    </source>
</evidence>
<comment type="caution">
    <text evidence="1">The sequence shown here is derived from an EMBL/GenBank/DDBJ whole genome shotgun (WGS) entry which is preliminary data.</text>
</comment>
<accession>A0ABR1ZEP9</accession>
<proteinExistence type="predicted"/>
<dbReference type="EMBL" id="JBBPBN010001274">
    <property type="protein sequence ID" value="KAK8478904.1"/>
    <property type="molecule type" value="Genomic_DNA"/>
</dbReference>
<gene>
    <name evidence="1" type="ORF">V6N11_082275</name>
</gene>
<protein>
    <submittedName>
        <fullName evidence="1">Uncharacterized protein</fullName>
    </submittedName>
</protein>
<sequence length="126" mass="14155">MFVLGTTRSRSPGTKRMDNGEAEAEDNLGELYCIQLPRNDLHVVLGFTFAEHKDGTLLVCTMDHVFLYKQNNGILVCRVSHGYGQRCVPLPTAFTGSIVPLYGFTLRQFSDLRITFTEIPIFTVKP</sequence>
<organism evidence="1 2">
    <name type="scientific">Hibiscus sabdariffa</name>
    <name type="common">roselle</name>
    <dbReference type="NCBI Taxonomy" id="183260"/>
    <lineage>
        <taxon>Eukaryota</taxon>
        <taxon>Viridiplantae</taxon>
        <taxon>Streptophyta</taxon>
        <taxon>Embryophyta</taxon>
        <taxon>Tracheophyta</taxon>
        <taxon>Spermatophyta</taxon>
        <taxon>Magnoliopsida</taxon>
        <taxon>eudicotyledons</taxon>
        <taxon>Gunneridae</taxon>
        <taxon>Pentapetalae</taxon>
        <taxon>rosids</taxon>
        <taxon>malvids</taxon>
        <taxon>Malvales</taxon>
        <taxon>Malvaceae</taxon>
        <taxon>Malvoideae</taxon>
        <taxon>Hibiscus</taxon>
    </lineage>
</organism>